<dbReference type="HOGENOM" id="CLU_2987751_0_0_4"/>
<reference evidence="1 2" key="2">
    <citation type="journal article" date="2016" name="Appl. Microbiol. Biotechnol.">
        <title>Mutations improving production and secretion of extracellular lipase by Burkholderia glumae PG1.</title>
        <authorList>
            <person name="Knapp A."/>
            <person name="Voget S."/>
            <person name="Gao R."/>
            <person name="Zaburannyi N."/>
            <person name="Krysciak D."/>
            <person name="Breuer M."/>
            <person name="Hauer B."/>
            <person name="Streit W.R."/>
            <person name="Muller R."/>
            <person name="Daniel R."/>
            <person name="Jaeger K.E."/>
        </authorList>
    </citation>
    <scope>NUCLEOTIDE SEQUENCE [LARGE SCALE GENOMIC DNA]</scope>
    <source>
        <strain evidence="1 2">PG1</strain>
    </source>
</reference>
<accession>A0A0B6RYZ1</accession>
<evidence type="ECO:0000313" key="1">
    <source>
        <dbReference type="EMBL" id="AJK46285.1"/>
    </source>
</evidence>
<evidence type="ECO:0000313" key="2">
    <source>
        <dbReference type="Proteomes" id="UP000031838"/>
    </source>
</evidence>
<gene>
    <name evidence="1" type="ORF">BGL_1c17760</name>
</gene>
<dbReference type="Proteomes" id="UP000031838">
    <property type="component" value="Chromosome 1"/>
</dbReference>
<reference evidence="2" key="1">
    <citation type="submission" date="2011-03" db="EMBL/GenBank/DDBJ databases">
        <authorList>
            <person name="Voget S."/>
            <person name="Streit W.R."/>
            <person name="Jaeger K.E."/>
            <person name="Daniel R."/>
        </authorList>
    </citation>
    <scope>NUCLEOTIDE SEQUENCE [LARGE SCALE GENOMIC DNA]</scope>
    <source>
        <strain evidence="2">PG1</strain>
    </source>
</reference>
<name>A0A0B6RYZ1_BURPL</name>
<dbReference type="EMBL" id="CP002580">
    <property type="protein sequence ID" value="AJK46285.1"/>
    <property type="molecule type" value="Genomic_DNA"/>
</dbReference>
<sequence length="57" mass="6281">MDVVVRVREAVDPSHAASQAAFDINVVFISGSTASPDPFTLIRMAKRHEREVSILQD</sequence>
<organism evidence="1 2">
    <name type="scientific">Burkholderia plantarii</name>
    <dbReference type="NCBI Taxonomy" id="41899"/>
    <lineage>
        <taxon>Bacteria</taxon>
        <taxon>Pseudomonadati</taxon>
        <taxon>Pseudomonadota</taxon>
        <taxon>Betaproteobacteria</taxon>
        <taxon>Burkholderiales</taxon>
        <taxon>Burkholderiaceae</taxon>
        <taxon>Burkholderia</taxon>
    </lineage>
</organism>
<protein>
    <submittedName>
        <fullName evidence="1">Uncharacterized protein</fullName>
    </submittedName>
</protein>
<dbReference type="KEGG" id="bgp:BGL_1c17760"/>
<keyword evidence="2" id="KW-1185">Reference proteome</keyword>
<dbReference type="AlphaFoldDB" id="A0A0B6RYZ1"/>
<proteinExistence type="predicted"/>